<dbReference type="EMBL" id="MFJX01000059">
    <property type="protein sequence ID" value="OGG29696.1"/>
    <property type="molecule type" value="Genomic_DNA"/>
</dbReference>
<gene>
    <name evidence="1" type="ORF">A3A63_01655</name>
</gene>
<name>A0A1F6AYE3_9BACT</name>
<evidence type="ECO:0000313" key="1">
    <source>
        <dbReference type="EMBL" id="OGG29696.1"/>
    </source>
</evidence>
<protein>
    <submittedName>
        <fullName evidence="1">Uncharacterized protein</fullName>
    </submittedName>
</protein>
<accession>A0A1F6AYE3</accession>
<organism evidence="1 2">
    <name type="scientific">Candidatus Gottesmanbacteria bacterium RIFCSPLOWO2_01_FULL_46_9</name>
    <dbReference type="NCBI Taxonomy" id="1798394"/>
    <lineage>
        <taxon>Bacteria</taxon>
        <taxon>Candidatus Gottesmaniibacteriota</taxon>
    </lineage>
</organism>
<evidence type="ECO:0000313" key="2">
    <source>
        <dbReference type="Proteomes" id="UP000176450"/>
    </source>
</evidence>
<dbReference type="Proteomes" id="UP000176450">
    <property type="component" value="Unassembled WGS sequence"/>
</dbReference>
<proteinExistence type="predicted"/>
<sequence>MMDQIIEFLLKTRLIQSVKFLSRLRISQQPYSVSQALDIKYRTIGAYAKILAEILLPTETSRSKFWNKMMKTQYRDDICDMSRDYLSQVNPFVALLHEERLWDEFCKRVQKAPFLTRLIDVNSETFRVLRITNKRLSERFNEIVAAYTTADALPPV</sequence>
<reference evidence="1 2" key="1">
    <citation type="journal article" date="2016" name="Nat. Commun.">
        <title>Thousands of microbial genomes shed light on interconnected biogeochemical processes in an aquifer system.</title>
        <authorList>
            <person name="Anantharaman K."/>
            <person name="Brown C.T."/>
            <person name="Hug L.A."/>
            <person name="Sharon I."/>
            <person name="Castelle C.J."/>
            <person name="Probst A.J."/>
            <person name="Thomas B.C."/>
            <person name="Singh A."/>
            <person name="Wilkins M.J."/>
            <person name="Karaoz U."/>
            <person name="Brodie E.L."/>
            <person name="Williams K.H."/>
            <person name="Hubbard S.S."/>
            <person name="Banfield J.F."/>
        </authorList>
    </citation>
    <scope>NUCLEOTIDE SEQUENCE [LARGE SCALE GENOMIC DNA]</scope>
</reference>
<dbReference type="AlphaFoldDB" id="A0A1F6AYE3"/>
<comment type="caution">
    <text evidence="1">The sequence shown here is derived from an EMBL/GenBank/DDBJ whole genome shotgun (WGS) entry which is preliminary data.</text>
</comment>